<organism evidence="1 2">
    <name type="scientific">Spiroplasma mirum ATCC 29335</name>
    <dbReference type="NCBI Taxonomy" id="838561"/>
    <lineage>
        <taxon>Bacteria</taxon>
        <taxon>Bacillati</taxon>
        <taxon>Mycoplasmatota</taxon>
        <taxon>Mollicutes</taxon>
        <taxon>Entomoplasmatales</taxon>
        <taxon>Spiroplasmataceae</taxon>
        <taxon>Spiroplasma</taxon>
    </lineage>
</organism>
<dbReference type="RefSeq" id="WP_081717396.1">
    <property type="nucleotide sequence ID" value="NZ_CP002082.1"/>
</dbReference>
<name>W6AM89_9MOLU</name>
<dbReference type="InterPro" id="IPR036237">
    <property type="entry name" value="Xyl_isomerase-like_sf"/>
</dbReference>
<dbReference type="PATRIC" id="fig|838561.3.peg.914"/>
<protein>
    <recommendedName>
        <fullName evidence="3">Xylose isomerase-like TIM barrel domain-containing protein</fullName>
    </recommendedName>
</protein>
<proteinExistence type="predicted"/>
<evidence type="ECO:0008006" key="3">
    <source>
        <dbReference type="Google" id="ProtNLM"/>
    </source>
</evidence>
<evidence type="ECO:0000313" key="2">
    <source>
        <dbReference type="Proteomes" id="UP000019260"/>
    </source>
</evidence>
<dbReference type="HOGENOM" id="CLU_153108_0_0_14"/>
<keyword evidence="2" id="KW-1185">Reference proteome</keyword>
<dbReference type="eggNOG" id="COG3623">
    <property type="taxonomic scope" value="Bacteria"/>
</dbReference>
<dbReference type="KEGG" id="smia:P344_04775"/>
<reference evidence="1 2" key="1">
    <citation type="submission" date="2013-09" db="EMBL/GenBank/DDBJ databases">
        <title>Complete genome sequence of Spiroplasma mirum suckling mouse cataract agent.</title>
        <authorList>
            <person name="Landry C.A."/>
            <person name="Bastian F.O."/>
            <person name="Thune R.L."/>
        </authorList>
    </citation>
    <scope>NUCLEOTIDE SEQUENCE [LARGE SCALE GENOMIC DNA]</scope>
    <source>
        <strain evidence="1 2">SMCA</strain>
    </source>
</reference>
<dbReference type="Gene3D" id="3.20.20.150">
    <property type="entry name" value="Divalent-metal-dependent TIM barrel enzymes"/>
    <property type="match status" value="1"/>
</dbReference>
<dbReference type="AlphaFoldDB" id="W6AM89"/>
<dbReference type="SUPFAM" id="SSF51658">
    <property type="entry name" value="Xylose isomerase-like"/>
    <property type="match status" value="1"/>
</dbReference>
<dbReference type="OrthoDB" id="3185623at2"/>
<dbReference type="STRING" id="838561.P344_04775"/>
<dbReference type="Proteomes" id="UP000019260">
    <property type="component" value="Chromosome"/>
</dbReference>
<accession>W6AM89</accession>
<dbReference type="EMBL" id="CP006720">
    <property type="protein sequence ID" value="AHI58277.1"/>
    <property type="molecule type" value="Genomic_DNA"/>
</dbReference>
<sequence>MFNISNQVEIYEKALPKGNWSEKFKIAKQFNFDFIELSINESPERLADLDWGDQEINNLNKLQSEYQIKIRSICFSGHRKYPLGSYNETIRTTALALLKNVLF</sequence>
<evidence type="ECO:0000313" key="1">
    <source>
        <dbReference type="EMBL" id="AHI58277.1"/>
    </source>
</evidence>
<gene>
    <name evidence="1" type="ORF">P344_04775</name>
</gene>